<keyword evidence="2" id="KW-1185">Reference proteome</keyword>
<dbReference type="EMBL" id="JAEAOA010002274">
    <property type="protein sequence ID" value="KAK3578341.1"/>
    <property type="molecule type" value="Genomic_DNA"/>
</dbReference>
<reference evidence="1" key="3">
    <citation type="submission" date="2023-05" db="EMBL/GenBank/DDBJ databases">
        <authorList>
            <person name="Smith C.H."/>
        </authorList>
    </citation>
    <scope>NUCLEOTIDE SEQUENCE</scope>
    <source>
        <strain evidence="1">CHS0354</strain>
        <tissue evidence="1">Mantle</tissue>
    </source>
</reference>
<gene>
    <name evidence="1" type="ORF">CHS0354_039048</name>
</gene>
<organism evidence="1 2">
    <name type="scientific">Potamilus streckersoni</name>
    <dbReference type="NCBI Taxonomy" id="2493646"/>
    <lineage>
        <taxon>Eukaryota</taxon>
        <taxon>Metazoa</taxon>
        <taxon>Spiralia</taxon>
        <taxon>Lophotrochozoa</taxon>
        <taxon>Mollusca</taxon>
        <taxon>Bivalvia</taxon>
        <taxon>Autobranchia</taxon>
        <taxon>Heteroconchia</taxon>
        <taxon>Palaeoheterodonta</taxon>
        <taxon>Unionida</taxon>
        <taxon>Unionoidea</taxon>
        <taxon>Unionidae</taxon>
        <taxon>Ambleminae</taxon>
        <taxon>Lampsilini</taxon>
        <taxon>Potamilus</taxon>
    </lineage>
</organism>
<proteinExistence type="predicted"/>
<feature type="non-terminal residue" evidence="1">
    <location>
        <position position="1"/>
    </location>
</feature>
<name>A0AAE0VHZ9_9BIVA</name>
<reference evidence="1" key="2">
    <citation type="journal article" date="2021" name="Genome Biol. Evol.">
        <title>Developing a high-quality reference genome for a parasitic bivalve with doubly uniparental inheritance (Bivalvia: Unionida).</title>
        <authorList>
            <person name="Smith C.H."/>
        </authorList>
    </citation>
    <scope>NUCLEOTIDE SEQUENCE</scope>
    <source>
        <strain evidence="1">CHS0354</strain>
        <tissue evidence="1">Mantle</tissue>
    </source>
</reference>
<evidence type="ECO:0000313" key="2">
    <source>
        <dbReference type="Proteomes" id="UP001195483"/>
    </source>
</evidence>
<protein>
    <submittedName>
        <fullName evidence="1">Uncharacterized protein</fullName>
    </submittedName>
</protein>
<comment type="caution">
    <text evidence="1">The sequence shown here is derived from an EMBL/GenBank/DDBJ whole genome shotgun (WGS) entry which is preliminary data.</text>
</comment>
<accession>A0AAE0VHZ9</accession>
<sequence>MLVVAASMVAKIRKALDDEQSLPGSTSGKTVNIFDQTKVYSPMFLLTRTGAELLTNETGSEYFSV</sequence>
<dbReference type="AlphaFoldDB" id="A0AAE0VHZ9"/>
<reference evidence="1" key="1">
    <citation type="journal article" date="2021" name="Genome Biol. Evol.">
        <title>A High-Quality Reference Genome for a Parasitic Bivalve with Doubly Uniparental Inheritance (Bivalvia: Unionida).</title>
        <authorList>
            <person name="Smith C.H."/>
        </authorList>
    </citation>
    <scope>NUCLEOTIDE SEQUENCE</scope>
    <source>
        <strain evidence="1">CHS0354</strain>
    </source>
</reference>
<dbReference type="Proteomes" id="UP001195483">
    <property type="component" value="Unassembled WGS sequence"/>
</dbReference>
<evidence type="ECO:0000313" key="1">
    <source>
        <dbReference type="EMBL" id="KAK3578341.1"/>
    </source>
</evidence>